<dbReference type="PROSITE" id="PS00525">
    <property type="entry name" value="RIBOSOMAL_L6_1"/>
    <property type="match status" value="1"/>
</dbReference>
<evidence type="ECO:0000256" key="6">
    <source>
        <dbReference type="HAMAP-Rule" id="MF_01365"/>
    </source>
</evidence>
<keyword evidence="5 6" id="KW-0687">Ribonucleoprotein</keyword>
<dbReference type="PRINTS" id="PR00059">
    <property type="entry name" value="RIBOSOMALL6"/>
</dbReference>
<proteinExistence type="inferred from homology"/>
<accession>A0A2M9FYG2</accession>
<dbReference type="EMBL" id="PHIG01000043">
    <property type="protein sequence ID" value="PJK28497.1"/>
    <property type="molecule type" value="Genomic_DNA"/>
</dbReference>
<evidence type="ECO:0000313" key="11">
    <source>
        <dbReference type="Proteomes" id="UP000229498"/>
    </source>
</evidence>
<dbReference type="GO" id="GO:0003735">
    <property type="term" value="F:structural constituent of ribosome"/>
    <property type="evidence" value="ECO:0007669"/>
    <property type="project" value="UniProtKB-UniRule"/>
</dbReference>
<organism evidence="10 11">
    <name type="scientific">Minwuia thermotolerans</name>
    <dbReference type="NCBI Taxonomy" id="2056226"/>
    <lineage>
        <taxon>Bacteria</taxon>
        <taxon>Pseudomonadati</taxon>
        <taxon>Pseudomonadota</taxon>
        <taxon>Alphaproteobacteria</taxon>
        <taxon>Minwuiales</taxon>
        <taxon>Minwuiaceae</taxon>
        <taxon>Minwuia</taxon>
    </lineage>
</organism>
<protein>
    <recommendedName>
        <fullName evidence="6">Large ribosomal subunit protein uL6</fullName>
    </recommendedName>
</protein>
<dbReference type="InterPro" id="IPR002358">
    <property type="entry name" value="Ribosomal_uL6_CS"/>
</dbReference>
<name>A0A2M9FYG2_9PROT</name>
<feature type="domain" description="Large ribosomal subunit protein uL6 alpha-beta" evidence="9">
    <location>
        <begin position="91"/>
        <end position="164"/>
    </location>
</feature>
<dbReference type="GO" id="GO:0019843">
    <property type="term" value="F:rRNA binding"/>
    <property type="evidence" value="ECO:0007669"/>
    <property type="project" value="UniProtKB-UniRule"/>
</dbReference>
<dbReference type="Gene3D" id="3.90.930.12">
    <property type="entry name" value="Ribosomal protein L6, alpha-beta domain"/>
    <property type="match status" value="2"/>
</dbReference>
<dbReference type="PANTHER" id="PTHR11655:SF14">
    <property type="entry name" value="LARGE RIBOSOMAL SUBUNIT PROTEIN UL6M"/>
    <property type="match status" value="1"/>
</dbReference>
<dbReference type="Pfam" id="PF00347">
    <property type="entry name" value="Ribosomal_L6"/>
    <property type="match status" value="2"/>
</dbReference>
<evidence type="ECO:0000259" key="9">
    <source>
        <dbReference type="Pfam" id="PF00347"/>
    </source>
</evidence>
<comment type="similarity">
    <text evidence="1 6 7">Belongs to the universal ribosomal protein uL6 family.</text>
</comment>
<dbReference type="AlphaFoldDB" id="A0A2M9FYG2"/>
<dbReference type="PANTHER" id="PTHR11655">
    <property type="entry name" value="60S/50S RIBOSOMAL PROTEIN L6/L9"/>
    <property type="match status" value="1"/>
</dbReference>
<dbReference type="FunFam" id="3.90.930.12:FF:000002">
    <property type="entry name" value="50S ribosomal protein L6"/>
    <property type="match status" value="1"/>
</dbReference>
<keyword evidence="3 6" id="KW-0694">RNA-binding</keyword>
<dbReference type="GO" id="GO:0022625">
    <property type="term" value="C:cytosolic large ribosomal subunit"/>
    <property type="evidence" value="ECO:0007669"/>
    <property type="project" value="UniProtKB-UniRule"/>
</dbReference>
<evidence type="ECO:0000256" key="3">
    <source>
        <dbReference type="ARBA" id="ARBA00022884"/>
    </source>
</evidence>
<evidence type="ECO:0000256" key="5">
    <source>
        <dbReference type="ARBA" id="ARBA00023274"/>
    </source>
</evidence>
<evidence type="ECO:0000256" key="7">
    <source>
        <dbReference type="RuleBase" id="RU003869"/>
    </source>
</evidence>
<evidence type="ECO:0000256" key="8">
    <source>
        <dbReference type="RuleBase" id="RU003870"/>
    </source>
</evidence>
<keyword evidence="2 6" id="KW-0699">rRNA-binding</keyword>
<keyword evidence="11" id="KW-1185">Reference proteome</keyword>
<evidence type="ECO:0000256" key="2">
    <source>
        <dbReference type="ARBA" id="ARBA00022730"/>
    </source>
</evidence>
<keyword evidence="4 6" id="KW-0689">Ribosomal protein</keyword>
<evidence type="ECO:0000256" key="1">
    <source>
        <dbReference type="ARBA" id="ARBA00009356"/>
    </source>
</evidence>
<dbReference type="RefSeq" id="WP_109795976.1">
    <property type="nucleotide sequence ID" value="NZ_PHIG01000043.1"/>
</dbReference>
<dbReference type="PIRSF" id="PIRSF002162">
    <property type="entry name" value="Ribosomal_L6"/>
    <property type="match status" value="1"/>
</dbReference>
<dbReference type="InterPro" id="IPR020040">
    <property type="entry name" value="Ribosomal_uL6_a/b-dom"/>
</dbReference>
<dbReference type="OrthoDB" id="9805007at2"/>
<dbReference type="NCBIfam" id="TIGR03654">
    <property type="entry name" value="L6_bact"/>
    <property type="match status" value="1"/>
</dbReference>
<comment type="subunit">
    <text evidence="6">Part of the 50S ribosomal subunit.</text>
</comment>
<dbReference type="SUPFAM" id="SSF56053">
    <property type="entry name" value="Ribosomal protein L6"/>
    <property type="match status" value="2"/>
</dbReference>
<comment type="caution">
    <text evidence="10">The sequence shown here is derived from an EMBL/GenBank/DDBJ whole genome shotgun (WGS) entry which is preliminary data.</text>
</comment>
<comment type="function">
    <text evidence="6 8">This protein binds to the 23S rRNA, and is important in its secondary structure. It is located near the subunit interface in the base of the L7/L12 stalk, and near the tRNA binding site of the peptidyltransferase center.</text>
</comment>
<evidence type="ECO:0000256" key="4">
    <source>
        <dbReference type="ARBA" id="ARBA00022980"/>
    </source>
</evidence>
<dbReference type="Proteomes" id="UP000229498">
    <property type="component" value="Unassembled WGS sequence"/>
</dbReference>
<dbReference type="FunFam" id="3.90.930.12:FF:000001">
    <property type="entry name" value="50S ribosomal protein L6"/>
    <property type="match status" value="1"/>
</dbReference>
<dbReference type="GO" id="GO:0002181">
    <property type="term" value="P:cytoplasmic translation"/>
    <property type="evidence" value="ECO:0007669"/>
    <property type="project" value="TreeGrafter"/>
</dbReference>
<gene>
    <name evidence="6" type="primary">rplF</name>
    <name evidence="10" type="ORF">CVT23_16200</name>
</gene>
<evidence type="ECO:0000313" key="10">
    <source>
        <dbReference type="EMBL" id="PJK28497.1"/>
    </source>
</evidence>
<dbReference type="InterPro" id="IPR019906">
    <property type="entry name" value="Ribosomal_uL6_bac-type"/>
</dbReference>
<sequence>MSRIGKNPVPVPSGVDVKLDGRDITVKGKLGQLSMRFVPEVEVSFDDGRITVRPKDESQKSRMMWGMQRTLAANLVHGVSEGFHRDLEITGTGYRAQVQGNKLNLQLGFSHDVVYDIPDGIDIKCEKPTSIRVSGIDKQQVGQVAAEIRGWRPPEPYKGKGVRYADEYVVRKEGKKK</sequence>
<dbReference type="InterPro" id="IPR036789">
    <property type="entry name" value="Ribosomal_uL6-like_a/b-dom_sf"/>
</dbReference>
<dbReference type="HAMAP" id="MF_01365_B">
    <property type="entry name" value="Ribosomal_uL6_B"/>
    <property type="match status" value="1"/>
</dbReference>
<feature type="domain" description="Large ribosomal subunit protein uL6 alpha-beta" evidence="9">
    <location>
        <begin position="11"/>
        <end position="82"/>
    </location>
</feature>
<reference evidence="10 11" key="1">
    <citation type="submission" date="2017-11" db="EMBL/GenBank/DDBJ databases">
        <title>Draft genome sequence of Rhizobiales bacterium SY3-13.</title>
        <authorList>
            <person name="Sun C."/>
        </authorList>
    </citation>
    <scope>NUCLEOTIDE SEQUENCE [LARGE SCALE GENOMIC DNA]</scope>
    <source>
        <strain evidence="10 11">SY3-13</strain>
    </source>
</reference>
<dbReference type="InterPro" id="IPR000702">
    <property type="entry name" value="Ribosomal_uL6-like"/>
</dbReference>